<accession>A0ABS9BWQ8</accession>
<feature type="domain" description="Peptidase S54 rhomboid" evidence="8">
    <location>
        <begin position="48"/>
        <end position="103"/>
    </location>
</feature>
<protein>
    <submittedName>
        <fullName evidence="9">Rhomboid family intramembrane serine protease</fullName>
    </submittedName>
</protein>
<proteinExistence type="inferred from homology"/>
<evidence type="ECO:0000313" key="10">
    <source>
        <dbReference type="Proteomes" id="UP001201449"/>
    </source>
</evidence>
<dbReference type="RefSeq" id="WP_234862385.1">
    <property type="nucleotide sequence ID" value="NZ_JAKEVZ010000012.1"/>
</dbReference>
<dbReference type="PANTHER" id="PTHR43731">
    <property type="entry name" value="RHOMBOID PROTEASE"/>
    <property type="match status" value="1"/>
</dbReference>
<feature type="transmembrane region" description="Helical" evidence="7">
    <location>
        <begin position="85"/>
        <end position="103"/>
    </location>
</feature>
<dbReference type="Pfam" id="PF01694">
    <property type="entry name" value="Rhomboid"/>
    <property type="match status" value="2"/>
</dbReference>
<dbReference type="InterPro" id="IPR035952">
    <property type="entry name" value="Rhomboid-like_sf"/>
</dbReference>
<keyword evidence="9" id="KW-0645">Protease</keyword>
<evidence type="ECO:0000256" key="3">
    <source>
        <dbReference type="ARBA" id="ARBA00022692"/>
    </source>
</evidence>
<dbReference type="InterPro" id="IPR022764">
    <property type="entry name" value="Peptidase_S54_rhomboid_dom"/>
</dbReference>
<evidence type="ECO:0000313" key="9">
    <source>
        <dbReference type="EMBL" id="MCF1752503.1"/>
    </source>
</evidence>
<keyword evidence="5 7" id="KW-1133">Transmembrane helix</keyword>
<organism evidence="9 10">
    <name type="scientific">Mariniradius sediminis</name>
    <dbReference type="NCBI Taxonomy" id="2909237"/>
    <lineage>
        <taxon>Bacteria</taxon>
        <taxon>Pseudomonadati</taxon>
        <taxon>Bacteroidota</taxon>
        <taxon>Cytophagia</taxon>
        <taxon>Cytophagales</taxon>
        <taxon>Cyclobacteriaceae</taxon>
        <taxon>Mariniradius</taxon>
    </lineage>
</organism>
<feature type="transmembrane region" description="Helical" evidence="7">
    <location>
        <begin position="174"/>
        <end position="196"/>
    </location>
</feature>
<evidence type="ECO:0000256" key="5">
    <source>
        <dbReference type="ARBA" id="ARBA00022989"/>
    </source>
</evidence>
<evidence type="ECO:0000256" key="1">
    <source>
        <dbReference type="ARBA" id="ARBA00004141"/>
    </source>
</evidence>
<feature type="domain" description="Peptidase S54 rhomboid" evidence="8">
    <location>
        <begin position="172"/>
        <end position="254"/>
    </location>
</feature>
<dbReference type="GO" id="GO:0008233">
    <property type="term" value="F:peptidase activity"/>
    <property type="evidence" value="ECO:0007669"/>
    <property type="project" value="UniProtKB-KW"/>
</dbReference>
<evidence type="ECO:0000256" key="7">
    <source>
        <dbReference type="SAM" id="Phobius"/>
    </source>
</evidence>
<sequence>MFRPITPIVKNLLIINIALYVVAAFVLPNLSAIFALYHIQSPRFIPTQFLTYMFMHADGWHLFSNMFGLFVFGPLLEEFIGPKKLLTLWMVCGVGAGVLYSGYTSFQTAQIDAQISSFYTNPSPELFTDFVKDHRNMFKNSVYDFIDAYDRNPDNPVLIQQAKDNLMAVRSNSISFPMVGASGALFGVLIAFGMFFPNTQLMLLFPPIPIKAKYLVLAYGVYTVYSVIIDNPQDNVAHFAHLSGLVIGAGLVYYWKKSRKSFY</sequence>
<gene>
    <name evidence="9" type="ORF">L0U89_15695</name>
</gene>
<feature type="transmembrane region" description="Helical" evidence="7">
    <location>
        <begin position="59"/>
        <end position="76"/>
    </location>
</feature>
<keyword evidence="6 7" id="KW-0472">Membrane</keyword>
<dbReference type="InterPro" id="IPR050925">
    <property type="entry name" value="Rhomboid_protease_S54"/>
</dbReference>
<dbReference type="Proteomes" id="UP001201449">
    <property type="component" value="Unassembled WGS sequence"/>
</dbReference>
<feature type="transmembrane region" description="Helical" evidence="7">
    <location>
        <begin position="12"/>
        <end position="39"/>
    </location>
</feature>
<dbReference type="EMBL" id="JAKEVZ010000012">
    <property type="protein sequence ID" value="MCF1752503.1"/>
    <property type="molecule type" value="Genomic_DNA"/>
</dbReference>
<name>A0ABS9BWQ8_9BACT</name>
<dbReference type="PANTHER" id="PTHR43731:SF14">
    <property type="entry name" value="PRESENILIN-ASSOCIATED RHOMBOID-LIKE PROTEIN, MITOCHONDRIAL"/>
    <property type="match status" value="1"/>
</dbReference>
<reference evidence="9 10" key="1">
    <citation type="submission" date="2022-01" db="EMBL/GenBank/DDBJ databases">
        <title>Mariniradius saccharolyticus sp. nov., isolated from sediment of a river.</title>
        <authorList>
            <person name="Liu H."/>
        </authorList>
    </citation>
    <scope>NUCLEOTIDE SEQUENCE [LARGE SCALE GENOMIC DNA]</scope>
    <source>
        <strain evidence="9 10">RY-2</strain>
    </source>
</reference>
<keyword evidence="10" id="KW-1185">Reference proteome</keyword>
<comment type="subcellular location">
    <subcellularLocation>
        <location evidence="1">Membrane</location>
        <topology evidence="1">Multi-pass membrane protein</topology>
    </subcellularLocation>
</comment>
<feature type="transmembrane region" description="Helical" evidence="7">
    <location>
        <begin position="235"/>
        <end position="255"/>
    </location>
</feature>
<evidence type="ECO:0000259" key="8">
    <source>
        <dbReference type="Pfam" id="PF01694"/>
    </source>
</evidence>
<comment type="similarity">
    <text evidence="2">Belongs to the peptidase S54 family.</text>
</comment>
<evidence type="ECO:0000256" key="2">
    <source>
        <dbReference type="ARBA" id="ARBA00009045"/>
    </source>
</evidence>
<dbReference type="SUPFAM" id="SSF144091">
    <property type="entry name" value="Rhomboid-like"/>
    <property type="match status" value="1"/>
</dbReference>
<keyword evidence="4" id="KW-0378">Hydrolase</keyword>
<evidence type="ECO:0000256" key="4">
    <source>
        <dbReference type="ARBA" id="ARBA00022801"/>
    </source>
</evidence>
<comment type="caution">
    <text evidence="9">The sequence shown here is derived from an EMBL/GenBank/DDBJ whole genome shotgun (WGS) entry which is preliminary data.</text>
</comment>
<keyword evidence="3 7" id="KW-0812">Transmembrane</keyword>
<feature type="transmembrane region" description="Helical" evidence="7">
    <location>
        <begin position="208"/>
        <end position="229"/>
    </location>
</feature>
<dbReference type="GO" id="GO:0006508">
    <property type="term" value="P:proteolysis"/>
    <property type="evidence" value="ECO:0007669"/>
    <property type="project" value="UniProtKB-KW"/>
</dbReference>
<dbReference type="Gene3D" id="1.20.1540.10">
    <property type="entry name" value="Rhomboid-like"/>
    <property type="match status" value="1"/>
</dbReference>
<evidence type="ECO:0000256" key="6">
    <source>
        <dbReference type="ARBA" id="ARBA00023136"/>
    </source>
</evidence>